<name>A0ABD1CPP7_CULPP</name>
<dbReference type="SUPFAM" id="SSF53774">
    <property type="entry name" value="Glutaminase/Asparaginase"/>
    <property type="match status" value="1"/>
</dbReference>
<accession>A0ABD1CPP7</accession>
<dbReference type="PRINTS" id="PR00139">
    <property type="entry name" value="ASNGLNASE"/>
</dbReference>
<comment type="caution">
    <text evidence="11">The sequence shown here is derived from an EMBL/GenBank/DDBJ whole genome shotgun (WGS) entry which is preliminary data.</text>
</comment>
<feature type="active site" evidence="7">
    <location>
        <position position="28"/>
    </location>
</feature>
<evidence type="ECO:0000256" key="1">
    <source>
        <dbReference type="ARBA" id="ARBA00012920"/>
    </source>
</evidence>
<dbReference type="Pfam" id="PF17763">
    <property type="entry name" value="Asparaginase_C"/>
    <property type="match status" value="1"/>
</dbReference>
<reference evidence="11 12" key="1">
    <citation type="submission" date="2024-05" db="EMBL/GenBank/DDBJ databases">
        <title>Culex pipiens pipiens assembly and annotation.</title>
        <authorList>
            <person name="Alout H."/>
            <person name="Durand T."/>
        </authorList>
    </citation>
    <scope>NUCLEOTIDE SEQUENCE [LARGE SCALE GENOMIC DNA]</scope>
    <source>
        <strain evidence="11">HA-2024</strain>
        <tissue evidence="11">Whole body</tissue>
    </source>
</reference>
<keyword evidence="4" id="KW-0040">ANK repeat</keyword>
<keyword evidence="12" id="KW-1185">Reference proteome</keyword>
<keyword evidence="3" id="KW-0378">Hydrolase</keyword>
<evidence type="ECO:0000313" key="11">
    <source>
        <dbReference type="EMBL" id="KAL1377814.1"/>
    </source>
</evidence>
<keyword evidence="2" id="KW-0677">Repeat</keyword>
<dbReference type="AlphaFoldDB" id="A0ABD1CPP7"/>
<dbReference type="PROSITE" id="PS51732">
    <property type="entry name" value="ASN_GLN_ASE_3"/>
    <property type="match status" value="1"/>
</dbReference>
<dbReference type="PIRSF" id="PIRSF001220">
    <property type="entry name" value="L-ASNase_gatD"/>
    <property type="match status" value="1"/>
</dbReference>
<feature type="active site" evidence="8">
    <location>
        <position position="125"/>
    </location>
</feature>
<sequence length="373" mass="41408">MSSKIRLPVQRSASPRCSSVLVIYTGGTIGMIRNENNELVPKPNEFYKRIRSFPQLHDASHDDLPANTLLLPFVQDQPNRIRYRILEYDPLLDSSNIGVPEWVQIAQNIHDAHDHFQGFVVLHGTDTLAYTASALSFMLEGLKQPVIFTGSQIPIFETRTDGRDNLVSALILAGNYDIPEVCVFFNAQLFRGNRTIKVSCDSFEAFGSPNVAPLATMGVNVEINEGLVRRAASEEPFRVQAKMDERVGLLRLFPTISGDLVRATLEKLNGVVLMTYGAGNIPSNKEDFIGALREASERGVLILNVTQCSGGTVSQMYETSHPLREIGVISGHDMTAEAALAKLSYVLGKEDWDLGMKRRMLQRNLRGEMTENV</sequence>
<evidence type="ECO:0000256" key="4">
    <source>
        <dbReference type="ARBA" id="ARBA00023043"/>
    </source>
</evidence>
<dbReference type="FunFam" id="3.40.50.40:FF:000001">
    <property type="entry name" value="L-asparaginase 1"/>
    <property type="match status" value="1"/>
</dbReference>
<dbReference type="InterPro" id="IPR027475">
    <property type="entry name" value="Asparaginase/glutaminase_AS2"/>
</dbReference>
<feature type="domain" description="L-asparaginase N-terminal" evidence="9">
    <location>
        <begin position="20"/>
        <end position="226"/>
    </location>
</feature>
<dbReference type="Proteomes" id="UP001562425">
    <property type="component" value="Unassembled WGS sequence"/>
</dbReference>
<dbReference type="InterPro" id="IPR020827">
    <property type="entry name" value="Asparaginase/glutaminase_AS1"/>
</dbReference>
<dbReference type="PROSITE" id="PS00917">
    <property type="entry name" value="ASN_GLN_ASE_2"/>
    <property type="match status" value="1"/>
</dbReference>
<dbReference type="InterPro" id="IPR006034">
    <property type="entry name" value="Asparaginase/glutaminase-like"/>
</dbReference>
<dbReference type="InterPro" id="IPR006033">
    <property type="entry name" value="AsnA_fam"/>
</dbReference>
<dbReference type="SMART" id="SM00870">
    <property type="entry name" value="Asparaginase"/>
    <property type="match status" value="1"/>
</dbReference>
<dbReference type="PROSITE" id="PS00144">
    <property type="entry name" value="ASN_GLN_ASE_1"/>
    <property type="match status" value="1"/>
</dbReference>
<feature type="binding site" evidence="6">
    <location>
        <position position="94"/>
    </location>
    <ligand>
        <name>substrate</name>
    </ligand>
</feature>
<evidence type="ECO:0000256" key="3">
    <source>
        <dbReference type="ARBA" id="ARBA00022801"/>
    </source>
</evidence>
<proteinExistence type="inferred from homology"/>
<dbReference type="InterPro" id="IPR041725">
    <property type="entry name" value="L-asparaginase_I"/>
</dbReference>
<dbReference type="InterPro" id="IPR037152">
    <property type="entry name" value="L-asparaginase_N_sf"/>
</dbReference>
<comment type="similarity">
    <text evidence="5">In the N-terminal section; belongs to the asparaginase 1 family.</text>
</comment>
<evidence type="ECO:0000256" key="2">
    <source>
        <dbReference type="ARBA" id="ARBA00022737"/>
    </source>
</evidence>
<dbReference type="Gene3D" id="3.40.50.1170">
    <property type="entry name" value="L-asparaginase, N-terminal domain"/>
    <property type="match status" value="1"/>
</dbReference>
<dbReference type="PIRSF" id="PIRSF500176">
    <property type="entry name" value="L_ASNase"/>
    <property type="match status" value="1"/>
</dbReference>
<dbReference type="Pfam" id="PF00710">
    <property type="entry name" value="Asparaginase"/>
    <property type="match status" value="1"/>
</dbReference>
<dbReference type="InterPro" id="IPR027474">
    <property type="entry name" value="L-asparaginase_N"/>
</dbReference>
<evidence type="ECO:0000256" key="7">
    <source>
        <dbReference type="PROSITE-ProRule" id="PRU10099"/>
    </source>
</evidence>
<evidence type="ECO:0000259" key="10">
    <source>
        <dbReference type="Pfam" id="PF17763"/>
    </source>
</evidence>
<evidence type="ECO:0000256" key="8">
    <source>
        <dbReference type="PROSITE-ProRule" id="PRU10100"/>
    </source>
</evidence>
<dbReference type="InterPro" id="IPR036152">
    <property type="entry name" value="Asp/glu_Ase-like_sf"/>
</dbReference>
<dbReference type="InterPro" id="IPR040919">
    <property type="entry name" value="Asparaginase_C"/>
</dbReference>
<dbReference type="EMBL" id="JBEHCU010010708">
    <property type="protein sequence ID" value="KAL1377814.1"/>
    <property type="molecule type" value="Genomic_DNA"/>
</dbReference>
<dbReference type="InterPro" id="IPR027473">
    <property type="entry name" value="L-asparaginase_C"/>
</dbReference>
<gene>
    <name evidence="11" type="ORF">pipiens_015996</name>
</gene>
<dbReference type="PANTHER" id="PTHR11707:SF28">
    <property type="entry name" value="60 KDA LYSOPHOSPHOLIPASE"/>
    <property type="match status" value="1"/>
</dbReference>
<dbReference type="Gene3D" id="3.40.50.40">
    <property type="match status" value="1"/>
</dbReference>
<evidence type="ECO:0000313" key="12">
    <source>
        <dbReference type="Proteomes" id="UP001562425"/>
    </source>
</evidence>
<feature type="domain" description="Asparaginase/glutaminase C-terminal" evidence="10">
    <location>
        <begin position="246"/>
        <end position="351"/>
    </location>
</feature>
<dbReference type="SFLD" id="SFLDS00057">
    <property type="entry name" value="Glutaminase/Asparaginase"/>
    <property type="match status" value="1"/>
</dbReference>
<evidence type="ECO:0000256" key="5">
    <source>
        <dbReference type="ARBA" id="ARBA00061199"/>
    </source>
</evidence>
<feature type="binding site" evidence="6">
    <location>
        <begin position="125"/>
        <end position="126"/>
    </location>
    <ligand>
        <name>substrate</name>
    </ligand>
</feature>
<protein>
    <recommendedName>
        <fullName evidence="1">asparaginase</fullName>
        <ecNumber evidence="1">3.5.1.1</ecNumber>
    </recommendedName>
</protein>
<dbReference type="CDD" id="cd08963">
    <property type="entry name" value="L-asparaginase_I"/>
    <property type="match status" value="1"/>
</dbReference>
<dbReference type="FunFam" id="3.40.50.1170:FF:000003">
    <property type="entry name" value="60 kDa lysophospholipase"/>
    <property type="match status" value="1"/>
</dbReference>
<dbReference type="EC" id="3.5.1.1" evidence="1"/>
<dbReference type="NCBIfam" id="TIGR00519">
    <property type="entry name" value="asnASE_I"/>
    <property type="match status" value="1"/>
</dbReference>
<organism evidence="11 12">
    <name type="scientific">Culex pipiens pipiens</name>
    <name type="common">Northern house mosquito</name>
    <dbReference type="NCBI Taxonomy" id="38569"/>
    <lineage>
        <taxon>Eukaryota</taxon>
        <taxon>Metazoa</taxon>
        <taxon>Ecdysozoa</taxon>
        <taxon>Arthropoda</taxon>
        <taxon>Hexapoda</taxon>
        <taxon>Insecta</taxon>
        <taxon>Pterygota</taxon>
        <taxon>Neoptera</taxon>
        <taxon>Endopterygota</taxon>
        <taxon>Diptera</taxon>
        <taxon>Nematocera</taxon>
        <taxon>Culicoidea</taxon>
        <taxon>Culicidae</taxon>
        <taxon>Culicinae</taxon>
        <taxon>Culicini</taxon>
        <taxon>Culex</taxon>
        <taxon>Culex</taxon>
    </lineage>
</organism>
<dbReference type="GO" id="GO:0004067">
    <property type="term" value="F:asparaginase activity"/>
    <property type="evidence" value="ECO:0007669"/>
    <property type="project" value="UniProtKB-UniRule"/>
</dbReference>
<dbReference type="GO" id="GO:0006528">
    <property type="term" value="P:asparagine metabolic process"/>
    <property type="evidence" value="ECO:0007669"/>
    <property type="project" value="UniProtKB-ARBA"/>
</dbReference>
<evidence type="ECO:0000259" key="9">
    <source>
        <dbReference type="Pfam" id="PF00710"/>
    </source>
</evidence>
<evidence type="ECO:0000256" key="6">
    <source>
        <dbReference type="PIRSR" id="PIRSR001220-2"/>
    </source>
</evidence>
<dbReference type="PANTHER" id="PTHR11707">
    <property type="entry name" value="L-ASPARAGINASE"/>
    <property type="match status" value="1"/>
</dbReference>